<keyword evidence="3" id="KW-1185">Reference proteome</keyword>
<keyword evidence="1" id="KW-0812">Transmembrane</keyword>
<keyword evidence="1" id="KW-1133">Transmembrane helix</keyword>
<sequence>MLLPLYANWFGFMVLYCYTQWMIGLRQTDTGGDAVVPLICRMEAGGVIMCLNVLGGKKISHRIMWVCLMGHVWCGAATSINWVFLTLCLQLENPGLVSGFMRLCYLPMESSSSSTVLSLPLLSNGASFVLNALHLRLMPRSLWERPLPTLSRRRKGAYC</sequence>
<reference evidence="2 3" key="1">
    <citation type="journal article" date="2023" name="Plants (Basel)">
        <title>Bridging the Gap: Combining Genomics and Transcriptomics Approaches to Understand Stylosanthes scabra, an Orphan Legume from the Brazilian Caatinga.</title>
        <authorList>
            <person name="Ferreira-Neto J.R.C."/>
            <person name="da Silva M.D."/>
            <person name="Binneck E."/>
            <person name="de Melo N.F."/>
            <person name="da Silva R.H."/>
            <person name="de Melo A.L.T.M."/>
            <person name="Pandolfi V."/>
            <person name="Bustamante F.O."/>
            <person name="Brasileiro-Vidal A.C."/>
            <person name="Benko-Iseppon A.M."/>
        </authorList>
    </citation>
    <scope>NUCLEOTIDE SEQUENCE [LARGE SCALE GENOMIC DNA]</scope>
    <source>
        <tissue evidence="2">Leaves</tissue>
    </source>
</reference>
<feature type="transmembrane region" description="Helical" evidence="1">
    <location>
        <begin position="116"/>
        <end position="135"/>
    </location>
</feature>
<keyword evidence="1" id="KW-0472">Membrane</keyword>
<evidence type="ECO:0000313" key="3">
    <source>
        <dbReference type="Proteomes" id="UP001341840"/>
    </source>
</evidence>
<feature type="transmembrane region" description="Helical" evidence="1">
    <location>
        <begin position="35"/>
        <end position="54"/>
    </location>
</feature>
<feature type="transmembrane region" description="Helical" evidence="1">
    <location>
        <begin position="63"/>
        <end position="84"/>
    </location>
</feature>
<name>A0ABU6UD19_9FABA</name>
<dbReference type="Proteomes" id="UP001341840">
    <property type="component" value="Unassembled WGS sequence"/>
</dbReference>
<comment type="caution">
    <text evidence="2">The sequence shown here is derived from an EMBL/GenBank/DDBJ whole genome shotgun (WGS) entry which is preliminary data.</text>
</comment>
<protein>
    <submittedName>
        <fullName evidence="2">Uncharacterized protein</fullName>
    </submittedName>
</protein>
<accession>A0ABU6UD19</accession>
<evidence type="ECO:0000256" key="1">
    <source>
        <dbReference type="SAM" id="Phobius"/>
    </source>
</evidence>
<dbReference type="EMBL" id="JASCZI010121018">
    <property type="protein sequence ID" value="MED6158929.1"/>
    <property type="molecule type" value="Genomic_DNA"/>
</dbReference>
<organism evidence="2 3">
    <name type="scientific">Stylosanthes scabra</name>
    <dbReference type="NCBI Taxonomy" id="79078"/>
    <lineage>
        <taxon>Eukaryota</taxon>
        <taxon>Viridiplantae</taxon>
        <taxon>Streptophyta</taxon>
        <taxon>Embryophyta</taxon>
        <taxon>Tracheophyta</taxon>
        <taxon>Spermatophyta</taxon>
        <taxon>Magnoliopsida</taxon>
        <taxon>eudicotyledons</taxon>
        <taxon>Gunneridae</taxon>
        <taxon>Pentapetalae</taxon>
        <taxon>rosids</taxon>
        <taxon>fabids</taxon>
        <taxon>Fabales</taxon>
        <taxon>Fabaceae</taxon>
        <taxon>Papilionoideae</taxon>
        <taxon>50 kb inversion clade</taxon>
        <taxon>dalbergioids sensu lato</taxon>
        <taxon>Dalbergieae</taxon>
        <taxon>Pterocarpus clade</taxon>
        <taxon>Stylosanthes</taxon>
    </lineage>
</organism>
<evidence type="ECO:0000313" key="2">
    <source>
        <dbReference type="EMBL" id="MED6158929.1"/>
    </source>
</evidence>
<proteinExistence type="predicted"/>
<feature type="transmembrane region" description="Helical" evidence="1">
    <location>
        <begin position="5"/>
        <end position="23"/>
    </location>
</feature>
<gene>
    <name evidence="2" type="ORF">PIB30_037568</name>
</gene>